<dbReference type="EMBL" id="MU154614">
    <property type="protein sequence ID" value="KAF9491665.1"/>
    <property type="molecule type" value="Genomic_DNA"/>
</dbReference>
<keyword evidence="2" id="KW-1185">Reference proteome</keyword>
<dbReference type="OrthoDB" id="10350700at2759"/>
<evidence type="ECO:0000313" key="1">
    <source>
        <dbReference type="EMBL" id="KAF9491665.1"/>
    </source>
</evidence>
<dbReference type="AlphaFoldDB" id="A0A9P6DDR9"/>
<name>A0A9P6DDR9_PLEER</name>
<accession>A0A9P6DDR9</accession>
<reference evidence="1" key="1">
    <citation type="submission" date="2020-11" db="EMBL/GenBank/DDBJ databases">
        <authorList>
            <consortium name="DOE Joint Genome Institute"/>
            <person name="Ahrendt S."/>
            <person name="Riley R."/>
            <person name="Andreopoulos W."/>
            <person name="Labutti K."/>
            <person name="Pangilinan J."/>
            <person name="Ruiz-Duenas F.J."/>
            <person name="Barrasa J.M."/>
            <person name="Sanchez-Garcia M."/>
            <person name="Camarero S."/>
            <person name="Miyauchi S."/>
            <person name="Serrano A."/>
            <person name="Linde D."/>
            <person name="Babiker R."/>
            <person name="Drula E."/>
            <person name="Ayuso-Fernandez I."/>
            <person name="Pacheco R."/>
            <person name="Padilla G."/>
            <person name="Ferreira P."/>
            <person name="Barriuso J."/>
            <person name="Kellner H."/>
            <person name="Castanera R."/>
            <person name="Alfaro M."/>
            <person name="Ramirez L."/>
            <person name="Pisabarro A.G."/>
            <person name="Kuo A."/>
            <person name="Tritt A."/>
            <person name="Lipzen A."/>
            <person name="He G."/>
            <person name="Yan M."/>
            <person name="Ng V."/>
            <person name="Cullen D."/>
            <person name="Martin F."/>
            <person name="Rosso M.-N."/>
            <person name="Henrissat B."/>
            <person name="Hibbett D."/>
            <person name="Martinez A.T."/>
            <person name="Grigoriev I.V."/>
        </authorList>
    </citation>
    <scope>NUCLEOTIDE SEQUENCE</scope>
    <source>
        <strain evidence="1">ATCC 90797</strain>
    </source>
</reference>
<evidence type="ECO:0000313" key="2">
    <source>
        <dbReference type="Proteomes" id="UP000807025"/>
    </source>
</evidence>
<organism evidence="1 2">
    <name type="scientific">Pleurotus eryngii</name>
    <name type="common">Boletus of the steppes</name>
    <dbReference type="NCBI Taxonomy" id="5323"/>
    <lineage>
        <taxon>Eukaryota</taxon>
        <taxon>Fungi</taxon>
        <taxon>Dikarya</taxon>
        <taxon>Basidiomycota</taxon>
        <taxon>Agaricomycotina</taxon>
        <taxon>Agaricomycetes</taxon>
        <taxon>Agaricomycetidae</taxon>
        <taxon>Agaricales</taxon>
        <taxon>Pleurotineae</taxon>
        <taxon>Pleurotaceae</taxon>
        <taxon>Pleurotus</taxon>
    </lineage>
</organism>
<comment type="caution">
    <text evidence="1">The sequence shown here is derived from an EMBL/GenBank/DDBJ whole genome shotgun (WGS) entry which is preliminary data.</text>
</comment>
<sequence>MPAQPHFIIDRRNDFVEIARDDGERAKFWTALEDDWSCALDFTPETMQKLKNYYYTMPGVDIERGFGPRGTNISEIRDANVNEQARSSRVLRPAKPTLPRTNDYRLPCLNSAFKLRERQVLSPAFAPTPMILTRTRNSNRGSSANGTSNEFLVDVPGLVRSELRTVLVAGDLVHARKTTTKGKGEENAFDDP</sequence>
<protein>
    <submittedName>
        <fullName evidence="1">Uncharacterized protein</fullName>
    </submittedName>
</protein>
<proteinExistence type="predicted"/>
<gene>
    <name evidence="1" type="ORF">BDN71DRAFT_1510143</name>
</gene>
<dbReference type="Proteomes" id="UP000807025">
    <property type="component" value="Unassembled WGS sequence"/>
</dbReference>